<protein>
    <submittedName>
        <fullName evidence="1">Uncharacterized protein</fullName>
    </submittedName>
</protein>
<organism evidence="1 2">
    <name type="scientific">Dictyobacter kobayashii</name>
    <dbReference type="NCBI Taxonomy" id="2014872"/>
    <lineage>
        <taxon>Bacteria</taxon>
        <taxon>Bacillati</taxon>
        <taxon>Chloroflexota</taxon>
        <taxon>Ktedonobacteria</taxon>
        <taxon>Ktedonobacterales</taxon>
        <taxon>Dictyobacteraceae</taxon>
        <taxon>Dictyobacter</taxon>
    </lineage>
</organism>
<dbReference type="Proteomes" id="UP000287188">
    <property type="component" value="Unassembled WGS sequence"/>
</dbReference>
<comment type="caution">
    <text evidence="1">The sequence shown here is derived from an EMBL/GenBank/DDBJ whole genome shotgun (WGS) entry which is preliminary data.</text>
</comment>
<dbReference type="AlphaFoldDB" id="A0A402AVQ3"/>
<name>A0A402AVQ3_9CHLR</name>
<dbReference type="EMBL" id="BIFS01000002">
    <property type="protein sequence ID" value="GCE23188.1"/>
    <property type="molecule type" value="Genomic_DNA"/>
</dbReference>
<evidence type="ECO:0000313" key="1">
    <source>
        <dbReference type="EMBL" id="GCE23188.1"/>
    </source>
</evidence>
<reference evidence="2" key="1">
    <citation type="submission" date="2018-12" db="EMBL/GenBank/DDBJ databases">
        <title>Tengunoibacter tsumagoiensis gen. nov., sp. nov., Dictyobacter kobayashii sp. nov., D. alpinus sp. nov., and D. joshuensis sp. nov. and description of Dictyobacteraceae fam. nov. within the order Ktedonobacterales isolated from Tengu-no-mugimeshi.</title>
        <authorList>
            <person name="Wang C.M."/>
            <person name="Zheng Y."/>
            <person name="Sakai Y."/>
            <person name="Toyoda A."/>
            <person name="Minakuchi Y."/>
            <person name="Abe K."/>
            <person name="Yokota A."/>
            <person name="Yabe S."/>
        </authorList>
    </citation>
    <scope>NUCLEOTIDE SEQUENCE [LARGE SCALE GENOMIC DNA]</scope>
    <source>
        <strain evidence="2">Uno11</strain>
    </source>
</reference>
<keyword evidence="2" id="KW-1185">Reference proteome</keyword>
<evidence type="ECO:0000313" key="2">
    <source>
        <dbReference type="Proteomes" id="UP000287188"/>
    </source>
</evidence>
<accession>A0A402AVQ3</accession>
<proteinExistence type="predicted"/>
<sequence length="83" mass="9317">MAIVRMGLVCRHHLLILHLLLASVALMMPVTTWLCVAQEEAVDLVELEEVVNQLLEEARLVVVVCIVPLHQMMRIVGNIVPIK</sequence>
<gene>
    <name evidence="1" type="ORF">KDK_69880</name>
</gene>